<dbReference type="EMBL" id="VSSQ01038625">
    <property type="protein sequence ID" value="MPM91586.1"/>
    <property type="molecule type" value="Genomic_DNA"/>
</dbReference>
<name>A0A645DQJ9_9ZZZZ</name>
<proteinExistence type="predicted"/>
<protein>
    <submittedName>
        <fullName evidence="1">Uncharacterized protein</fullName>
    </submittedName>
</protein>
<gene>
    <name evidence="1" type="ORF">SDC9_138717</name>
</gene>
<reference evidence="1" key="1">
    <citation type="submission" date="2019-08" db="EMBL/GenBank/DDBJ databases">
        <authorList>
            <person name="Kucharzyk K."/>
            <person name="Murdoch R.W."/>
            <person name="Higgins S."/>
            <person name="Loffler F."/>
        </authorList>
    </citation>
    <scope>NUCLEOTIDE SEQUENCE</scope>
</reference>
<comment type="caution">
    <text evidence="1">The sequence shown here is derived from an EMBL/GenBank/DDBJ whole genome shotgun (WGS) entry which is preliminary data.</text>
</comment>
<evidence type="ECO:0000313" key="1">
    <source>
        <dbReference type="EMBL" id="MPM91586.1"/>
    </source>
</evidence>
<sequence>MHKGADLLRHPFKQHRFGAGLVDGDGILNDRLGACRCPPLGHKTTHGGRRLRRQPHMAKDHNAALCNGLNFVGNSHAALQLNGVYAALFDKPHGVSHGILRGSVIRAKRHVPDEVCVWCSAANGPAVGNRHIHCDGSRPFISVDRHAHGVAA</sequence>
<dbReference type="AlphaFoldDB" id="A0A645DQJ9"/>
<organism evidence="1">
    <name type="scientific">bioreactor metagenome</name>
    <dbReference type="NCBI Taxonomy" id="1076179"/>
    <lineage>
        <taxon>unclassified sequences</taxon>
        <taxon>metagenomes</taxon>
        <taxon>ecological metagenomes</taxon>
    </lineage>
</organism>
<accession>A0A645DQJ9</accession>